<proteinExistence type="predicted"/>
<protein>
    <submittedName>
        <fullName evidence="3">Uncharacterized protein</fullName>
    </submittedName>
</protein>
<keyword evidence="2" id="KW-0812">Transmembrane</keyword>
<organism evidence="3 4">
    <name type="scientific">Streptomyces gamaensis</name>
    <dbReference type="NCBI Taxonomy" id="1763542"/>
    <lineage>
        <taxon>Bacteria</taxon>
        <taxon>Bacillati</taxon>
        <taxon>Actinomycetota</taxon>
        <taxon>Actinomycetes</taxon>
        <taxon>Kitasatosporales</taxon>
        <taxon>Streptomycetaceae</taxon>
        <taxon>Streptomyces</taxon>
    </lineage>
</organism>
<feature type="transmembrane region" description="Helical" evidence="2">
    <location>
        <begin position="97"/>
        <end position="116"/>
    </location>
</feature>
<name>A0ABW0Z8T8_9ACTN</name>
<reference evidence="4" key="1">
    <citation type="journal article" date="2019" name="Int. J. Syst. Evol. Microbiol.">
        <title>The Global Catalogue of Microorganisms (GCM) 10K type strain sequencing project: providing services to taxonomists for standard genome sequencing and annotation.</title>
        <authorList>
            <consortium name="The Broad Institute Genomics Platform"/>
            <consortium name="The Broad Institute Genome Sequencing Center for Infectious Disease"/>
            <person name="Wu L."/>
            <person name="Ma J."/>
        </authorList>
    </citation>
    <scope>NUCLEOTIDE SEQUENCE [LARGE SCALE GENOMIC DNA]</scope>
    <source>
        <strain evidence="4">CGMCC 4.7304</strain>
    </source>
</reference>
<dbReference type="EMBL" id="JBHSPB010000013">
    <property type="protein sequence ID" value="MFC5722820.1"/>
    <property type="molecule type" value="Genomic_DNA"/>
</dbReference>
<evidence type="ECO:0000256" key="1">
    <source>
        <dbReference type="SAM" id="MobiDB-lite"/>
    </source>
</evidence>
<keyword evidence="2" id="KW-1133">Transmembrane helix</keyword>
<comment type="caution">
    <text evidence="3">The sequence shown here is derived from an EMBL/GenBank/DDBJ whole genome shotgun (WGS) entry which is preliminary data.</text>
</comment>
<evidence type="ECO:0000313" key="3">
    <source>
        <dbReference type="EMBL" id="MFC5722820.1"/>
    </source>
</evidence>
<feature type="transmembrane region" description="Helical" evidence="2">
    <location>
        <begin position="21"/>
        <end position="42"/>
    </location>
</feature>
<sequence>MVENLRGRRRTAGLTALTRAVGDALLIGALLVAVLLLCALKVPGFPRPWADDAGQAVAAPGASGSQNAPGALGAPAPRPGAPGRELARGGPPMNPRLLLGGALVVAGSGLAMFVLYRSRQQETPAD</sequence>
<gene>
    <name evidence="3" type="ORF">ACFP1Z_21870</name>
</gene>
<feature type="region of interest" description="Disordered" evidence="1">
    <location>
        <begin position="53"/>
        <end position="93"/>
    </location>
</feature>
<accession>A0ABW0Z8T8</accession>
<keyword evidence="2" id="KW-0472">Membrane</keyword>
<dbReference type="Proteomes" id="UP001596083">
    <property type="component" value="Unassembled WGS sequence"/>
</dbReference>
<evidence type="ECO:0000313" key="4">
    <source>
        <dbReference type="Proteomes" id="UP001596083"/>
    </source>
</evidence>
<keyword evidence="4" id="KW-1185">Reference proteome</keyword>
<dbReference type="RefSeq" id="WP_390318549.1">
    <property type="nucleotide sequence ID" value="NZ_JBHSPB010000013.1"/>
</dbReference>
<feature type="compositionally biased region" description="Low complexity" evidence="1">
    <location>
        <begin position="68"/>
        <end position="93"/>
    </location>
</feature>
<evidence type="ECO:0000256" key="2">
    <source>
        <dbReference type="SAM" id="Phobius"/>
    </source>
</evidence>